<dbReference type="InterPro" id="IPR010869">
    <property type="entry name" value="DUF1501"/>
</dbReference>
<sequence>MKTSLINQNQIDHTGCAGFRAISRRQVIKAGVCGALGLSMGDMFHLQAFNDKAFSAVKAGKLEPKALSVIQLHLGGGMPQQESFDPKPEAPVEYRGSFGVTKTKNGDVFSDNFSETAKIADKVTIVRSIVGRIPDHGLATYHLFTGYTPTAVIDYPQMGSIVSHELGLRGDLPPYIAIPNKNAYAGGTGFLSSTYGPFEINSDPGSRSYRVRDFSIPDGVSLERFDRRQTARQIVEQRIRNLET</sequence>
<reference evidence="1" key="1">
    <citation type="submission" date="2018-05" db="EMBL/GenBank/DDBJ databases">
        <authorList>
            <person name="Lanie J.A."/>
            <person name="Ng W.-L."/>
            <person name="Kazmierczak K.M."/>
            <person name="Andrzejewski T.M."/>
            <person name="Davidsen T.M."/>
            <person name="Wayne K.J."/>
            <person name="Tettelin H."/>
            <person name="Glass J.I."/>
            <person name="Rusch D."/>
            <person name="Podicherti R."/>
            <person name="Tsui H.-C.T."/>
            <person name="Winkler M.E."/>
        </authorList>
    </citation>
    <scope>NUCLEOTIDE SEQUENCE</scope>
</reference>
<protein>
    <recommendedName>
        <fullName evidence="2">DUF1501 domain-containing protein</fullName>
    </recommendedName>
</protein>
<dbReference type="Pfam" id="PF07394">
    <property type="entry name" value="DUF1501"/>
    <property type="match status" value="1"/>
</dbReference>
<gene>
    <name evidence="1" type="ORF">METZ01_LOCUS424216</name>
</gene>
<dbReference type="EMBL" id="UINC01168363">
    <property type="protein sequence ID" value="SVD71362.1"/>
    <property type="molecule type" value="Genomic_DNA"/>
</dbReference>
<evidence type="ECO:0008006" key="2">
    <source>
        <dbReference type="Google" id="ProtNLM"/>
    </source>
</evidence>
<proteinExistence type="predicted"/>
<accession>A0A382XJR7</accession>
<feature type="non-terminal residue" evidence="1">
    <location>
        <position position="1"/>
    </location>
</feature>
<organism evidence="1">
    <name type="scientific">marine metagenome</name>
    <dbReference type="NCBI Taxonomy" id="408172"/>
    <lineage>
        <taxon>unclassified sequences</taxon>
        <taxon>metagenomes</taxon>
        <taxon>ecological metagenomes</taxon>
    </lineage>
</organism>
<dbReference type="AlphaFoldDB" id="A0A382XJR7"/>
<feature type="non-terminal residue" evidence="1">
    <location>
        <position position="244"/>
    </location>
</feature>
<evidence type="ECO:0000313" key="1">
    <source>
        <dbReference type="EMBL" id="SVD71362.1"/>
    </source>
</evidence>
<name>A0A382XJR7_9ZZZZ</name>